<dbReference type="AlphaFoldDB" id="A0AAU9D1W5"/>
<evidence type="ECO:0000256" key="2">
    <source>
        <dbReference type="ARBA" id="ARBA00022857"/>
    </source>
</evidence>
<dbReference type="Pfam" id="PF14748">
    <property type="entry name" value="P5CR_dimer"/>
    <property type="match status" value="1"/>
</dbReference>
<evidence type="ECO:0000256" key="3">
    <source>
        <dbReference type="ARBA" id="ARBA00023002"/>
    </source>
</evidence>
<dbReference type="Gene3D" id="1.10.3730.10">
    <property type="entry name" value="ProC C-terminal domain-like"/>
    <property type="match status" value="1"/>
</dbReference>
<comment type="similarity">
    <text evidence="1 4 7">Belongs to the pyrroline-5-carboxylate reductase family.</text>
</comment>
<evidence type="ECO:0000256" key="5">
    <source>
        <dbReference type="NCBIfam" id="TIGR00112"/>
    </source>
</evidence>
<name>A0AAU9D1W5_9FUSO</name>
<dbReference type="GO" id="GO:0004735">
    <property type="term" value="F:pyrroline-5-carboxylate reductase activity"/>
    <property type="evidence" value="ECO:0007669"/>
    <property type="project" value="UniProtKB-UniRule"/>
</dbReference>
<accession>A0AAU9D1W5</accession>
<dbReference type="SUPFAM" id="SSF48179">
    <property type="entry name" value="6-phosphogluconate dehydrogenase C-terminal domain-like"/>
    <property type="match status" value="1"/>
</dbReference>
<evidence type="ECO:0000256" key="7">
    <source>
        <dbReference type="RuleBase" id="RU003903"/>
    </source>
</evidence>
<dbReference type="InterPro" id="IPR028939">
    <property type="entry name" value="P5C_Rdtase_cat_N"/>
</dbReference>
<dbReference type="GO" id="GO:0005737">
    <property type="term" value="C:cytoplasm"/>
    <property type="evidence" value="ECO:0007669"/>
    <property type="project" value="UniProtKB-SubCell"/>
</dbReference>
<dbReference type="KEGG" id="haby:HLVA_05600"/>
<comment type="catalytic activity">
    <reaction evidence="4 7">
        <text>L-proline + NADP(+) = (S)-1-pyrroline-5-carboxylate + NADPH + 2 H(+)</text>
        <dbReference type="Rhea" id="RHEA:14109"/>
        <dbReference type="ChEBI" id="CHEBI:15378"/>
        <dbReference type="ChEBI" id="CHEBI:17388"/>
        <dbReference type="ChEBI" id="CHEBI:57783"/>
        <dbReference type="ChEBI" id="CHEBI:58349"/>
        <dbReference type="ChEBI" id="CHEBI:60039"/>
        <dbReference type="EC" id="1.5.1.2"/>
    </reaction>
</comment>
<feature type="domain" description="Pyrroline-5-carboxylate reductase catalytic N-terminal" evidence="8">
    <location>
        <begin position="2"/>
        <end position="92"/>
    </location>
</feature>
<dbReference type="FunFam" id="1.10.3730.10:FF:000001">
    <property type="entry name" value="Pyrroline-5-carboxylate reductase"/>
    <property type="match status" value="1"/>
</dbReference>
<evidence type="ECO:0000256" key="6">
    <source>
        <dbReference type="PIRSR" id="PIRSR000193-1"/>
    </source>
</evidence>
<dbReference type="SUPFAM" id="SSF51735">
    <property type="entry name" value="NAD(P)-binding Rossmann-fold domains"/>
    <property type="match status" value="1"/>
</dbReference>
<keyword evidence="2 4" id="KW-0521">NADP</keyword>
<dbReference type="PROSITE" id="PS00521">
    <property type="entry name" value="P5CR"/>
    <property type="match status" value="1"/>
</dbReference>
<dbReference type="RefSeq" id="WP_307904928.1">
    <property type="nucleotide sequence ID" value="NZ_AP027059.1"/>
</dbReference>
<keyword evidence="4 7" id="KW-0641">Proline biosynthesis</keyword>
<dbReference type="GO" id="GO:0055129">
    <property type="term" value="P:L-proline biosynthetic process"/>
    <property type="evidence" value="ECO:0007669"/>
    <property type="project" value="UniProtKB-UniRule"/>
</dbReference>
<dbReference type="InterPro" id="IPR008927">
    <property type="entry name" value="6-PGluconate_DH-like_C_sf"/>
</dbReference>
<dbReference type="InterPro" id="IPR053790">
    <property type="entry name" value="P5CR-like_CS"/>
</dbReference>
<dbReference type="Proteomes" id="UP001321582">
    <property type="component" value="Chromosome"/>
</dbReference>
<gene>
    <name evidence="4 10" type="primary">proC</name>
    <name evidence="10" type="ORF">HLVA_05600</name>
</gene>
<dbReference type="Pfam" id="PF03807">
    <property type="entry name" value="F420_oxidored"/>
    <property type="match status" value="1"/>
</dbReference>
<dbReference type="PIRSF" id="PIRSF000193">
    <property type="entry name" value="Pyrrol-5-carb_rd"/>
    <property type="match status" value="1"/>
</dbReference>
<dbReference type="InterPro" id="IPR029036">
    <property type="entry name" value="P5CR_dimer"/>
</dbReference>
<evidence type="ECO:0000313" key="10">
    <source>
        <dbReference type="EMBL" id="BDU49991.1"/>
    </source>
</evidence>
<dbReference type="PANTHER" id="PTHR11645:SF0">
    <property type="entry name" value="PYRROLINE-5-CARBOXYLATE REDUCTASE 3"/>
    <property type="match status" value="1"/>
</dbReference>
<dbReference type="InterPro" id="IPR000304">
    <property type="entry name" value="Pyrroline-COOH_reductase"/>
</dbReference>
<sequence>MKIGFIGAGNMGEAYISALYKEKEILFYELNNDRREYIKSKYNVESANTISDLILGVDIIFLAVKPQVMKYVLEELAELKLDNKIIISIAAGINLNFYEKYLGKNKKIVRVMPNTPALIRKGMSGVVFNENFSEKSEKNEILELLSATGETIEIDEKGLDILTAISGSGPAYVFVLINSLADGGVKLGLSKEVALKLAVETFIGSAELIKQTGKHPEQLKDMVTSPGGTTAAALFDMEKNGIRYTMESAVEACYLKVKELAGNK</sequence>
<keyword evidence="4" id="KW-0963">Cytoplasm</keyword>
<feature type="binding site" evidence="6">
    <location>
        <begin position="6"/>
        <end position="11"/>
    </location>
    <ligand>
        <name>NADP(+)</name>
        <dbReference type="ChEBI" id="CHEBI:58349"/>
    </ligand>
</feature>
<dbReference type="InterPro" id="IPR036291">
    <property type="entry name" value="NAD(P)-bd_dom_sf"/>
</dbReference>
<feature type="domain" description="Pyrroline-5-carboxylate reductase dimerisation" evidence="9">
    <location>
        <begin position="156"/>
        <end position="260"/>
    </location>
</feature>
<evidence type="ECO:0000259" key="8">
    <source>
        <dbReference type="Pfam" id="PF03807"/>
    </source>
</evidence>
<comment type="subcellular location">
    <subcellularLocation>
        <location evidence="4">Cytoplasm</location>
    </subcellularLocation>
</comment>
<feature type="binding site" evidence="6">
    <location>
        <begin position="63"/>
        <end position="66"/>
    </location>
    <ligand>
        <name>NADP(+)</name>
        <dbReference type="ChEBI" id="CHEBI:58349"/>
    </ligand>
</feature>
<dbReference type="EC" id="1.5.1.2" evidence="4 5"/>
<dbReference type="Gene3D" id="3.40.50.720">
    <property type="entry name" value="NAD(P)-binding Rossmann-like Domain"/>
    <property type="match status" value="1"/>
</dbReference>
<comment type="function">
    <text evidence="4">Catalyzes the reduction of 1-pyrroline-5-carboxylate (PCA) to L-proline.</text>
</comment>
<evidence type="ECO:0000259" key="9">
    <source>
        <dbReference type="Pfam" id="PF14748"/>
    </source>
</evidence>
<dbReference type="PANTHER" id="PTHR11645">
    <property type="entry name" value="PYRROLINE-5-CARBOXYLATE REDUCTASE"/>
    <property type="match status" value="1"/>
</dbReference>
<keyword evidence="3 4" id="KW-0560">Oxidoreductase</keyword>
<evidence type="ECO:0000256" key="1">
    <source>
        <dbReference type="ARBA" id="ARBA00005525"/>
    </source>
</evidence>
<reference evidence="10 11" key="1">
    <citation type="submission" date="2022-11" db="EMBL/GenBank/DDBJ databases">
        <title>Haliovirga abyssi gen. nov., sp. nov., a mesophilic fermentative bacterium isolated from the Iheya North hydrothermal field and the proposal of Haliovirgaceae fam. nov.</title>
        <authorList>
            <person name="Miyazaki U."/>
            <person name="Tame A."/>
            <person name="Miyazaki J."/>
            <person name="Takai K."/>
            <person name="Sawayama S."/>
            <person name="Kitajima M."/>
            <person name="Okamoto A."/>
            <person name="Nakagawa S."/>
        </authorList>
    </citation>
    <scope>NUCLEOTIDE SEQUENCE [LARGE SCALE GENOMIC DNA]</scope>
    <source>
        <strain evidence="10 11">IC12</strain>
    </source>
</reference>
<evidence type="ECO:0000256" key="4">
    <source>
        <dbReference type="HAMAP-Rule" id="MF_01925"/>
    </source>
</evidence>
<proteinExistence type="inferred from homology"/>
<evidence type="ECO:0000313" key="11">
    <source>
        <dbReference type="Proteomes" id="UP001321582"/>
    </source>
</evidence>
<keyword evidence="4 7" id="KW-0028">Amino-acid biosynthesis</keyword>
<protein>
    <recommendedName>
        <fullName evidence="4 5">Pyrroline-5-carboxylate reductase</fullName>
        <shortName evidence="4">P5C reductase</shortName>
        <shortName evidence="4">P5CR</shortName>
        <ecNumber evidence="4 5">1.5.1.2</ecNumber>
    </recommendedName>
    <alternativeName>
        <fullName evidence="4">PCA reductase</fullName>
    </alternativeName>
</protein>
<comment type="catalytic activity">
    <reaction evidence="4">
        <text>L-proline + NAD(+) = (S)-1-pyrroline-5-carboxylate + NADH + 2 H(+)</text>
        <dbReference type="Rhea" id="RHEA:14105"/>
        <dbReference type="ChEBI" id="CHEBI:15378"/>
        <dbReference type="ChEBI" id="CHEBI:17388"/>
        <dbReference type="ChEBI" id="CHEBI:57540"/>
        <dbReference type="ChEBI" id="CHEBI:57945"/>
        <dbReference type="ChEBI" id="CHEBI:60039"/>
        <dbReference type="EC" id="1.5.1.2"/>
    </reaction>
</comment>
<dbReference type="HAMAP" id="MF_01925">
    <property type="entry name" value="P5C_reductase"/>
    <property type="match status" value="1"/>
</dbReference>
<dbReference type="NCBIfam" id="TIGR00112">
    <property type="entry name" value="proC"/>
    <property type="match status" value="1"/>
</dbReference>
<organism evidence="10 11">
    <name type="scientific">Haliovirga abyssi</name>
    <dbReference type="NCBI Taxonomy" id="2996794"/>
    <lineage>
        <taxon>Bacteria</taxon>
        <taxon>Fusobacteriati</taxon>
        <taxon>Fusobacteriota</taxon>
        <taxon>Fusobacteriia</taxon>
        <taxon>Fusobacteriales</taxon>
        <taxon>Haliovirgaceae</taxon>
        <taxon>Haliovirga</taxon>
    </lineage>
</organism>
<keyword evidence="11" id="KW-1185">Reference proteome</keyword>
<dbReference type="EMBL" id="AP027059">
    <property type="protein sequence ID" value="BDU49991.1"/>
    <property type="molecule type" value="Genomic_DNA"/>
</dbReference>
<comment type="pathway">
    <text evidence="4 7">Amino-acid biosynthesis; L-proline biosynthesis; L-proline from L-glutamate 5-semialdehyde: step 1/1.</text>
</comment>